<dbReference type="AlphaFoldDB" id="A0A0G1IWV1"/>
<evidence type="ECO:0000313" key="2">
    <source>
        <dbReference type="EMBL" id="KKT63871.1"/>
    </source>
</evidence>
<evidence type="ECO:0000256" key="1">
    <source>
        <dbReference type="SAM" id="Coils"/>
    </source>
</evidence>
<dbReference type="Proteomes" id="UP000033945">
    <property type="component" value="Unassembled WGS sequence"/>
</dbReference>
<name>A0A0G1IWV1_9BACT</name>
<dbReference type="EMBL" id="LCIT01000001">
    <property type="protein sequence ID" value="KKT63871.1"/>
    <property type="molecule type" value="Genomic_DNA"/>
</dbReference>
<sequence length="393" mass="44485">MMPSILLLDCSTDLVGVFKRQGFDVDFGSMGFSGGTRYLPSQIYEKNIIIYNPCNFLRDSTGGYIAIGKIKNNTPEYDLGHLKNHILKGATMLIFVNRVADDPNKQHEAYAWIPFMPNVPFTKDQEAIKTHFSYPEFLQPLSNTLDLDTPVMQKLVVPKEQIEFYQKVGSFVPIFLNRNDDILGLYIKIGEGRLIILPRFKSNEDIIATFLNRVMPKIYDLGIHANIIDQFASPNEKIVKEKIEKIEVVLQKATETLGNAKEDLETAKREKTNIVKSDPTAALILSYFETATQQDDVALYYLYKIIDALEKKYGGEKEAKQISGCNVEWNLIGKLANESYADIRHAPKPGEKVKEWGTTEIKSCFEAAEKIIHSYLNTLFSSSKDNNNGDDES</sequence>
<organism evidence="2 3">
    <name type="scientific">Candidatus Giovannonibacteria bacterium GW2011_GWA2_44_26</name>
    <dbReference type="NCBI Taxonomy" id="1618648"/>
    <lineage>
        <taxon>Bacteria</taxon>
        <taxon>Candidatus Giovannoniibacteriota</taxon>
    </lineage>
</organism>
<accession>A0A0G1IWV1</accession>
<proteinExistence type="predicted"/>
<comment type="caution">
    <text evidence="2">The sequence shown here is derived from an EMBL/GenBank/DDBJ whole genome shotgun (WGS) entry which is preliminary data.</text>
</comment>
<evidence type="ECO:0000313" key="3">
    <source>
        <dbReference type="Proteomes" id="UP000033945"/>
    </source>
</evidence>
<gene>
    <name evidence="2" type="ORF">UW55_C0001G0164</name>
</gene>
<feature type="coiled-coil region" evidence="1">
    <location>
        <begin position="243"/>
        <end position="270"/>
    </location>
</feature>
<keyword evidence="1" id="KW-0175">Coiled coil</keyword>
<reference evidence="2 3" key="1">
    <citation type="journal article" date="2015" name="Nature">
        <title>rRNA introns, odd ribosomes, and small enigmatic genomes across a large radiation of phyla.</title>
        <authorList>
            <person name="Brown C.T."/>
            <person name="Hug L.A."/>
            <person name="Thomas B.C."/>
            <person name="Sharon I."/>
            <person name="Castelle C.J."/>
            <person name="Singh A."/>
            <person name="Wilkins M.J."/>
            <person name="Williams K.H."/>
            <person name="Banfield J.F."/>
        </authorList>
    </citation>
    <scope>NUCLEOTIDE SEQUENCE [LARGE SCALE GENOMIC DNA]</scope>
</reference>
<protein>
    <submittedName>
        <fullName evidence="2">Uncharacterized protein</fullName>
    </submittedName>
</protein>